<protein>
    <submittedName>
        <fullName evidence="2">Spermatosis associated serine rich 2</fullName>
    </submittedName>
</protein>
<feature type="compositionally biased region" description="Low complexity" evidence="1">
    <location>
        <begin position="106"/>
        <end position="122"/>
    </location>
</feature>
<keyword evidence="3" id="KW-1185">Reference proteome</keyword>
<name>A0A3P8U9L4_AMPPE</name>
<dbReference type="Proteomes" id="UP000265080">
    <property type="component" value="Chromosome 8"/>
</dbReference>
<evidence type="ECO:0000256" key="1">
    <source>
        <dbReference type="SAM" id="MobiDB-lite"/>
    </source>
</evidence>
<dbReference type="InterPro" id="IPR009816">
    <property type="entry name" value="SPATS2-like"/>
</dbReference>
<evidence type="ECO:0000313" key="3">
    <source>
        <dbReference type="Proteomes" id="UP000265080"/>
    </source>
</evidence>
<reference evidence="2" key="3">
    <citation type="submission" date="2025-09" db="UniProtKB">
        <authorList>
            <consortium name="Ensembl"/>
        </authorList>
    </citation>
    <scope>IDENTIFICATION</scope>
</reference>
<dbReference type="Ensembl" id="ENSAPET00000032879.1">
    <property type="protein sequence ID" value="ENSAPEP00000032027.1"/>
    <property type="gene ID" value="ENSAPEG00000022696.1"/>
</dbReference>
<feature type="compositionally biased region" description="Polar residues" evidence="1">
    <location>
        <begin position="146"/>
        <end position="159"/>
    </location>
</feature>
<feature type="region of interest" description="Disordered" evidence="1">
    <location>
        <begin position="104"/>
        <end position="219"/>
    </location>
</feature>
<dbReference type="GO" id="GO:0005737">
    <property type="term" value="C:cytoplasm"/>
    <property type="evidence" value="ECO:0007669"/>
    <property type="project" value="TreeGrafter"/>
</dbReference>
<reference evidence="2 3" key="1">
    <citation type="submission" date="2018-03" db="EMBL/GenBank/DDBJ databases">
        <title>Finding Nemo's genes: A chromosome-scale reference assembly of the genome of the orange clownfish Amphiprion percula.</title>
        <authorList>
            <person name="Lehmann R."/>
        </authorList>
    </citation>
    <scope>NUCLEOTIDE SEQUENCE</scope>
</reference>
<feature type="compositionally biased region" description="Basic and acidic residues" evidence="1">
    <location>
        <begin position="184"/>
        <end position="205"/>
    </location>
</feature>
<proteinExistence type="predicted"/>
<organism evidence="2 3">
    <name type="scientific">Amphiprion percula</name>
    <name type="common">Orange clownfish</name>
    <name type="synonym">Lutjanus percula</name>
    <dbReference type="NCBI Taxonomy" id="161767"/>
    <lineage>
        <taxon>Eukaryota</taxon>
        <taxon>Metazoa</taxon>
        <taxon>Chordata</taxon>
        <taxon>Craniata</taxon>
        <taxon>Vertebrata</taxon>
        <taxon>Euteleostomi</taxon>
        <taxon>Actinopterygii</taxon>
        <taxon>Neopterygii</taxon>
        <taxon>Teleostei</taxon>
        <taxon>Neoteleostei</taxon>
        <taxon>Acanthomorphata</taxon>
        <taxon>Ovalentaria</taxon>
        <taxon>Pomacentridae</taxon>
        <taxon>Amphiprion</taxon>
    </lineage>
</organism>
<dbReference type="PANTHER" id="PTHR15623">
    <property type="entry name" value="SPERMATOGENESIS-ASSOCIATED SERINE-RICH PROTEIN 2-RELATED"/>
    <property type="match status" value="1"/>
</dbReference>
<accession>A0A3P8U9L4</accession>
<dbReference type="AlphaFoldDB" id="A0A3P8U9L4"/>
<dbReference type="Pfam" id="PF07139">
    <property type="entry name" value="SPATS2-like"/>
    <property type="match status" value="1"/>
</dbReference>
<dbReference type="PANTHER" id="PTHR15623:SF11">
    <property type="entry name" value="SPERMATOGENESIS-ASSOCIATED SERINE-RICH PROTEIN 2"/>
    <property type="match status" value="1"/>
</dbReference>
<evidence type="ECO:0000313" key="2">
    <source>
        <dbReference type="Ensembl" id="ENSAPEP00000032027.1"/>
    </source>
</evidence>
<reference evidence="2" key="2">
    <citation type="submission" date="2025-08" db="UniProtKB">
        <authorList>
            <consortium name="Ensembl"/>
        </authorList>
    </citation>
    <scope>IDENTIFICATION</scope>
</reference>
<dbReference type="GeneTree" id="ENSGT00390000001138"/>
<sequence>FVLLMTHLMDREVTLLAEMDKVKAEAMVILDARQKKAEELRRLTDRSASMSEEQLTELRADIKHFVSERKYDEDLGKAVRFTFDLEPLKTSILGFGSVYHPRTGYSNRSRCSSTSSSVASPSLLETPPPTQIQSPSSETRPPPTKQIFQGNRRTFQGQGYHSGGQRYNGGSYHDRNAGRANHRHQGDDRPSHNQDRPSHNQDRPSHNGLPQRVPRTHCP</sequence>